<evidence type="ECO:0000259" key="2">
    <source>
        <dbReference type="PROSITE" id="PS50011"/>
    </source>
</evidence>
<dbReference type="InterPro" id="IPR011009">
    <property type="entry name" value="Kinase-like_dom_sf"/>
</dbReference>
<dbReference type="InterPro" id="IPR000719">
    <property type="entry name" value="Prot_kinase_dom"/>
</dbReference>
<dbReference type="Proteomes" id="UP000712281">
    <property type="component" value="Unassembled WGS sequence"/>
</dbReference>
<dbReference type="GO" id="GO:0004672">
    <property type="term" value="F:protein kinase activity"/>
    <property type="evidence" value="ECO:0007669"/>
    <property type="project" value="InterPro"/>
</dbReference>
<dbReference type="PANTHER" id="PTHR48014:SF18">
    <property type="entry name" value="PROTEIN KINASE SUPERFAMILY PROTEIN"/>
    <property type="match status" value="1"/>
</dbReference>
<reference evidence="3" key="1">
    <citation type="submission" date="2019-12" db="EMBL/GenBank/DDBJ databases">
        <title>Genome sequencing and annotation of Brassica cretica.</title>
        <authorList>
            <person name="Studholme D.J."/>
            <person name="Sarris P.F."/>
        </authorList>
    </citation>
    <scope>NUCLEOTIDE SEQUENCE</scope>
    <source>
        <strain evidence="3">PFS-001/15</strain>
        <tissue evidence="3">Leaf</tissue>
    </source>
</reference>
<dbReference type="Pfam" id="PF00069">
    <property type="entry name" value="Pkinase"/>
    <property type="match status" value="1"/>
</dbReference>
<dbReference type="PROSITE" id="PS50011">
    <property type="entry name" value="PROTEIN_KINASE_DOM"/>
    <property type="match status" value="2"/>
</dbReference>
<dbReference type="GO" id="GO:0043539">
    <property type="term" value="F:protein serine/threonine kinase activator activity"/>
    <property type="evidence" value="ECO:0007669"/>
    <property type="project" value="InterPro"/>
</dbReference>
<dbReference type="SUPFAM" id="SSF56112">
    <property type="entry name" value="Protein kinase-like (PK-like)"/>
    <property type="match status" value="2"/>
</dbReference>
<comment type="caution">
    <text evidence="3">The sequence shown here is derived from an EMBL/GenBank/DDBJ whole genome shotgun (WGS) entry which is preliminary data.</text>
</comment>
<accession>A0A8S9KTU4</accession>
<dbReference type="SMART" id="SM00220">
    <property type="entry name" value="S_TKc"/>
    <property type="match status" value="1"/>
</dbReference>
<dbReference type="EMBL" id="QGKW02000717">
    <property type="protein sequence ID" value="KAF2596666.1"/>
    <property type="molecule type" value="Genomic_DNA"/>
</dbReference>
<evidence type="ECO:0000256" key="1">
    <source>
        <dbReference type="ARBA" id="ARBA00008874"/>
    </source>
</evidence>
<dbReference type="AlphaFoldDB" id="A0A8S9KTU4"/>
<evidence type="ECO:0000313" key="3">
    <source>
        <dbReference type="EMBL" id="KAF2596666.1"/>
    </source>
</evidence>
<feature type="domain" description="Protein kinase" evidence="2">
    <location>
        <begin position="228"/>
        <end position="523"/>
    </location>
</feature>
<comment type="similarity">
    <text evidence="1">Belongs to the protein kinase superfamily. STE Ser/Thr protein kinase family. STE20 subfamily.</text>
</comment>
<organism evidence="3 4">
    <name type="scientific">Brassica cretica</name>
    <name type="common">Mustard</name>
    <dbReference type="NCBI Taxonomy" id="69181"/>
    <lineage>
        <taxon>Eukaryota</taxon>
        <taxon>Viridiplantae</taxon>
        <taxon>Streptophyta</taxon>
        <taxon>Embryophyta</taxon>
        <taxon>Tracheophyta</taxon>
        <taxon>Spermatophyta</taxon>
        <taxon>Magnoliopsida</taxon>
        <taxon>eudicotyledons</taxon>
        <taxon>Gunneridae</taxon>
        <taxon>Pentapetalae</taxon>
        <taxon>rosids</taxon>
        <taxon>malvids</taxon>
        <taxon>Brassicales</taxon>
        <taxon>Brassicaceae</taxon>
        <taxon>Brassiceae</taxon>
        <taxon>Brassica</taxon>
    </lineage>
</organism>
<protein>
    <recommendedName>
        <fullName evidence="2">Protein kinase domain-containing protein</fullName>
    </recommendedName>
</protein>
<name>A0A8S9KTU4_BRACR</name>
<dbReference type="InterPro" id="IPR047173">
    <property type="entry name" value="STRAD_A/B-like"/>
</dbReference>
<sequence>PQNPDLLIQVLLMTLQNAPPRLDYDRDKKFSKVSERLIDLQHKEVDSIFLSLRKRNCFCCTQSFRELIAACLVKDPKKRPTAAKLLKHPFFKHARSTDYLSRKILHGLSPLGERFKKLKEAEAELFKGINGEKEHEYMRGISAWNFDLQDLRKQASLVSKNPDNEMCSSESQDVGVDVPKRNPMIQRSKTMSLEMFKISDKAKCFFLHISDLMSASNSLTIGPLLPSFRRKFLPAIGYFCNVSLFYTFLDRHCGVLNWFAVYKVGILSDESNACRKRAAEALALEEPNQLETLAVDTKQTPVLEEIHQLEPITDTKHMLALEKPKNGYRVSSVSRASCTANEVLPLLQSLLDQNDIQREKVIRLIRFFDGTVSETQNSTSKNKGMQINPSRERELQSQVNFLEQRADIWSFGITALELAHGHAPFSKYPPMKPQNPDLLIQVLLMTLQNAPPRLDYDRDKKFSKVSERLIDLQHKEVDSIFLSLRKRNCFCCTQSFRELIAACLVKDPKKRPTAAKLLKHPFFKHARSTDYLSRKILHGLSPLGERFKKLKEAEAELFKGINGEKEHEYRRGISAWNFDLQDLRKQASLNPDNEMCSSETRDVEDLMSASTSLTIGPLLPSFRRKFLPAIGYKVGILSDESNACRQRAAEALALEEPNQLELLAVDTKQTPALEELHQLEEPLAVETKQTPALEESHQVEPLAEKPKNGYTVSSVSRCAANEVLPLLQSLLVQNDIQREKVVRLIRFFDGTATETQNPTSKNEAVQVMFM</sequence>
<evidence type="ECO:0000313" key="4">
    <source>
        <dbReference type="Proteomes" id="UP000712281"/>
    </source>
</evidence>
<gene>
    <name evidence="3" type="ORF">F2Q68_00008767</name>
</gene>
<dbReference type="GO" id="GO:0005524">
    <property type="term" value="F:ATP binding"/>
    <property type="evidence" value="ECO:0007669"/>
    <property type="project" value="InterPro"/>
</dbReference>
<dbReference type="PANTHER" id="PTHR48014">
    <property type="entry name" value="SERINE/THREONINE-PROTEIN KINASE FRAY2"/>
    <property type="match status" value="1"/>
</dbReference>
<feature type="non-terminal residue" evidence="3">
    <location>
        <position position="1"/>
    </location>
</feature>
<feature type="domain" description="Protein kinase" evidence="2">
    <location>
        <begin position="1"/>
        <end position="91"/>
    </location>
</feature>
<proteinExistence type="inferred from homology"/>
<dbReference type="Gene3D" id="1.10.510.10">
    <property type="entry name" value="Transferase(Phosphotransferase) domain 1"/>
    <property type="match status" value="2"/>
</dbReference>